<dbReference type="PANTHER" id="PTHR43129">
    <property type="entry name" value="FOSMIDOMYCIN RESISTANCE PROTEIN"/>
    <property type="match status" value="1"/>
</dbReference>
<feature type="transmembrane region" description="Helical" evidence="5">
    <location>
        <begin position="357"/>
        <end position="376"/>
    </location>
</feature>
<protein>
    <submittedName>
        <fullName evidence="7">Putative membrane efflux protein</fullName>
    </submittedName>
</protein>
<evidence type="ECO:0000256" key="1">
    <source>
        <dbReference type="ARBA" id="ARBA00004651"/>
    </source>
</evidence>
<dbReference type="PANTHER" id="PTHR43129:SF1">
    <property type="entry name" value="FOSMIDOMYCIN RESISTANCE PROTEIN"/>
    <property type="match status" value="1"/>
</dbReference>
<feature type="transmembrane region" description="Helical" evidence="5">
    <location>
        <begin position="296"/>
        <end position="317"/>
    </location>
</feature>
<feature type="transmembrane region" description="Helical" evidence="5">
    <location>
        <begin position="208"/>
        <end position="231"/>
    </location>
</feature>
<dbReference type="GO" id="GO:0005886">
    <property type="term" value="C:plasma membrane"/>
    <property type="evidence" value="ECO:0007669"/>
    <property type="project" value="UniProtKB-SubCell"/>
</dbReference>
<evidence type="ECO:0000256" key="5">
    <source>
        <dbReference type="SAM" id="Phobius"/>
    </source>
</evidence>
<dbReference type="AlphaFoldDB" id="A0A448I2S2"/>
<evidence type="ECO:0000256" key="3">
    <source>
        <dbReference type="ARBA" id="ARBA00022989"/>
    </source>
</evidence>
<dbReference type="PROSITE" id="PS50850">
    <property type="entry name" value="MFS"/>
    <property type="match status" value="1"/>
</dbReference>
<keyword evidence="4 5" id="KW-0472">Membrane</keyword>
<proteinExistence type="predicted"/>
<dbReference type="Proteomes" id="UP000282551">
    <property type="component" value="Chromosome"/>
</dbReference>
<feature type="transmembrane region" description="Helical" evidence="5">
    <location>
        <begin position="71"/>
        <end position="90"/>
    </location>
</feature>
<dbReference type="OrthoDB" id="9770492at2"/>
<evidence type="ECO:0000256" key="4">
    <source>
        <dbReference type="ARBA" id="ARBA00023136"/>
    </source>
</evidence>
<gene>
    <name evidence="7" type="primary">fsr</name>
    <name evidence="7" type="ORF">NCTC10485_01264</name>
</gene>
<dbReference type="InterPro" id="IPR036259">
    <property type="entry name" value="MFS_trans_sf"/>
</dbReference>
<keyword evidence="8" id="KW-1185">Reference proteome</keyword>
<evidence type="ECO:0000313" key="7">
    <source>
        <dbReference type="EMBL" id="VEG46778.1"/>
    </source>
</evidence>
<dbReference type="RefSeq" id="WP_126332936.1">
    <property type="nucleotide sequence ID" value="NZ_AP022604.1"/>
</dbReference>
<evidence type="ECO:0000313" key="8">
    <source>
        <dbReference type="Proteomes" id="UP000282551"/>
    </source>
</evidence>
<feature type="domain" description="Major facilitator superfamily (MFS) profile" evidence="6">
    <location>
        <begin position="1"/>
        <end position="383"/>
    </location>
</feature>
<name>A0A448I2S2_MYCCI</name>
<dbReference type="GO" id="GO:0022857">
    <property type="term" value="F:transmembrane transporter activity"/>
    <property type="evidence" value="ECO:0007669"/>
    <property type="project" value="InterPro"/>
</dbReference>
<dbReference type="Pfam" id="PF07690">
    <property type="entry name" value="MFS_1"/>
    <property type="match status" value="1"/>
</dbReference>
<feature type="transmembrane region" description="Helical" evidence="5">
    <location>
        <begin position="329"/>
        <end position="351"/>
    </location>
</feature>
<feature type="transmembrane region" description="Helical" evidence="5">
    <location>
        <begin position="96"/>
        <end position="119"/>
    </location>
</feature>
<accession>A0A448I2S2</accession>
<feature type="transmembrane region" description="Helical" evidence="5">
    <location>
        <begin position="159"/>
        <end position="177"/>
    </location>
</feature>
<reference evidence="7 8" key="1">
    <citation type="submission" date="2018-12" db="EMBL/GenBank/DDBJ databases">
        <authorList>
            <consortium name="Pathogen Informatics"/>
        </authorList>
    </citation>
    <scope>NUCLEOTIDE SEQUENCE [LARGE SCALE GENOMIC DNA]</scope>
    <source>
        <strain evidence="7 8">NCTC10485</strain>
    </source>
</reference>
<dbReference type="InterPro" id="IPR011701">
    <property type="entry name" value="MFS"/>
</dbReference>
<feature type="transmembrane region" description="Helical" evidence="5">
    <location>
        <begin position="26"/>
        <end position="50"/>
    </location>
</feature>
<dbReference type="InterPro" id="IPR020846">
    <property type="entry name" value="MFS_dom"/>
</dbReference>
<keyword evidence="2 5" id="KW-0812">Transmembrane</keyword>
<feature type="transmembrane region" description="Helical" evidence="5">
    <location>
        <begin position="271"/>
        <end position="290"/>
    </location>
</feature>
<dbReference type="Gene3D" id="1.20.1250.20">
    <property type="entry name" value="MFS general substrate transporter like domains"/>
    <property type="match status" value="2"/>
</dbReference>
<comment type="subcellular location">
    <subcellularLocation>
        <location evidence="1">Cell membrane</location>
        <topology evidence="1">Multi-pass membrane protein</topology>
    </subcellularLocation>
</comment>
<keyword evidence="3 5" id="KW-1133">Transmembrane helix</keyword>
<feature type="transmembrane region" description="Helical" evidence="5">
    <location>
        <begin position="243"/>
        <end position="264"/>
    </location>
</feature>
<dbReference type="SUPFAM" id="SSF103473">
    <property type="entry name" value="MFS general substrate transporter"/>
    <property type="match status" value="1"/>
</dbReference>
<evidence type="ECO:0000259" key="6">
    <source>
        <dbReference type="PROSITE" id="PS50850"/>
    </source>
</evidence>
<sequence>MTAVAARVGLLGVSHAATDFYQGSVAVLVPVLVLQAGFSAVAATTVVLAATLGSAVAQPVFGVLADRFQTFWLLPASMLLAAAGIGVLGLTTSYNWTLMAAGASGLGVAAYHPIAAMLARQVGGGTARSMSWFIAGGNIGLALAPAIAAPILLAFGPRASPLLAAPGILGGLAVIALRRWLLTGPGTPSATAPADVAENTDDWRSFGWLAAIAVLRSGAYFGISTVVGLLVVVELGRSQSAAAAALGVFLTVGVVATLAGGVIADRWRRVTCLRMGFAIIVPGLILLALAPNVPVAFAGAVVAGIGVFLPFSVQTTLGHEYLPQHIGTASGVTIGLSVSAGGAIAPLLGFIVESHGARHAMLALAVLPVLALVVSLRLREGHVGGAPPALVAHARAVAPPR</sequence>
<feature type="transmembrane region" description="Helical" evidence="5">
    <location>
        <begin position="131"/>
        <end position="153"/>
    </location>
</feature>
<dbReference type="CDD" id="cd17478">
    <property type="entry name" value="MFS_FsR"/>
    <property type="match status" value="1"/>
</dbReference>
<dbReference type="EMBL" id="LR134355">
    <property type="protein sequence ID" value="VEG46778.1"/>
    <property type="molecule type" value="Genomic_DNA"/>
</dbReference>
<evidence type="ECO:0000256" key="2">
    <source>
        <dbReference type="ARBA" id="ARBA00022692"/>
    </source>
</evidence>
<organism evidence="7 8">
    <name type="scientific">Mycolicibacterium chitae</name>
    <name type="common">Mycobacterium chitae</name>
    <dbReference type="NCBI Taxonomy" id="1792"/>
    <lineage>
        <taxon>Bacteria</taxon>
        <taxon>Bacillati</taxon>
        <taxon>Actinomycetota</taxon>
        <taxon>Actinomycetes</taxon>
        <taxon>Mycobacteriales</taxon>
        <taxon>Mycobacteriaceae</taxon>
        <taxon>Mycolicibacterium</taxon>
    </lineage>
</organism>